<gene>
    <name evidence="1" type="ORF">BZG74_06630</name>
</gene>
<accession>A0ABX3KIW9</accession>
<name>A0ABX3KIW9_9GAMM</name>
<protein>
    <recommendedName>
        <fullName evidence="3">PD-(D/E)XK motif protein</fullName>
    </recommendedName>
</protein>
<dbReference type="Proteomes" id="UP000188627">
    <property type="component" value="Unassembled WGS sequence"/>
</dbReference>
<comment type="caution">
    <text evidence="1">The sequence shown here is derived from an EMBL/GenBank/DDBJ whole genome shotgun (WGS) entry which is preliminary data.</text>
</comment>
<dbReference type="Pfam" id="PF14390">
    <property type="entry name" value="DUF4420"/>
    <property type="match status" value="1"/>
</dbReference>
<evidence type="ECO:0008006" key="3">
    <source>
        <dbReference type="Google" id="ProtNLM"/>
    </source>
</evidence>
<sequence>MRPKVRTNNYRPWDDIKTPIRDLSVRQVRSSKYLPLYWGKDSIGHCVFIYEMTEDGAEIFQKNMVSIHGIKIEYRLLSTTGNQGLILVLEKHVDQDLFYSFCETLIHELSEVSDPLVGLSIALSQIKRWKAFMAGKKGQVLSAEEVRGLFGELNFLLQMLREMNNELDALEAWQGPETSHQDFIFSDTAVEVKSLSGRERNAVKISSEDQLESLSSSLFLKVFRLVDMPESKASTSLNELVNAVEETLTEAEAIEMFDTKLAKAGYVKMLAYDKPKFIVIEEQTYHVDREFPKIVRSELHTGLTRVGYEIKLESVRDFLCADKDVWGR</sequence>
<evidence type="ECO:0000313" key="1">
    <source>
        <dbReference type="EMBL" id="OOE88912.1"/>
    </source>
</evidence>
<reference evidence="2" key="1">
    <citation type="submission" date="2017-01" db="EMBL/GenBank/DDBJ databases">
        <title>Draft genome of the species Salinivibrio sharmensis.</title>
        <authorList>
            <person name="Lopez-Hermoso C."/>
            <person name="De La Haba R."/>
            <person name="Sanchez-Porro C."/>
            <person name="Ventosa A."/>
        </authorList>
    </citation>
    <scope>NUCLEOTIDE SEQUENCE [LARGE SCALE GENOMIC DNA]</scope>
    <source>
        <strain evidence="2">CBH463</strain>
    </source>
</reference>
<keyword evidence="2" id="KW-1185">Reference proteome</keyword>
<proteinExistence type="predicted"/>
<dbReference type="InterPro" id="IPR025534">
    <property type="entry name" value="DUF4420"/>
</dbReference>
<organism evidence="1 2">
    <name type="scientific">Salinivibrio sharmensis</name>
    <dbReference type="NCBI Taxonomy" id="390883"/>
    <lineage>
        <taxon>Bacteria</taxon>
        <taxon>Pseudomonadati</taxon>
        <taxon>Pseudomonadota</taxon>
        <taxon>Gammaproteobacteria</taxon>
        <taxon>Vibrionales</taxon>
        <taxon>Vibrionaceae</taxon>
        <taxon>Salinivibrio</taxon>
    </lineage>
</organism>
<evidence type="ECO:0000313" key="2">
    <source>
        <dbReference type="Proteomes" id="UP000188627"/>
    </source>
</evidence>
<dbReference type="EMBL" id="MUFC01000005">
    <property type="protein sequence ID" value="OOE88912.1"/>
    <property type="molecule type" value="Genomic_DNA"/>
</dbReference>